<sequence length="330" mass="36679">MPKRWSTKDVDILRPPSEHEPGLATFRFTDDYSVFHYSKMPDRIPDKGEALGRMAAYTLRRLEQAGVPTHMVAFDPPRTMTVKFLRILDPARGELHPGDRARLVPLQVIYRNRLPPGASVFRRLAAKKVTLDELGLTGLPTPGATLKTPIIEFTTKLEEIDRFITHAEAQALAALSDAQVAEVKRLAHVINGVVNEIAQSRGLTYADGKVEFGIDGDGRVILVDTAGTADENRFTLDGVHVTKQILRDFYLARGLEADVQRWAAEGRPRSTWPTPEPLPGDLLSLVADMYRSLCELWTGETIWGAPPLYDLASKLRAWQLPAPQSATRPS</sequence>
<keyword evidence="6 8" id="KW-0067">ATP-binding</keyword>
<dbReference type="SUPFAM" id="SSF56104">
    <property type="entry name" value="SAICAR synthase-like"/>
    <property type="match status" value="1"/>
</dbReference>
<dbReference type="Pfam" id="PF01259">
    <property type="entry name" value="SAICAR_synt"/>
    <property type="match status" value="1"/>
</dbReference>
<keyword evidence="4 8" id="KW-0547">Nucleotide-binding</keyword>
<accession>A0A7W6R9U8</accession>
<evidence type="ECO:0000256" key="5">
    <source>
        <dbReference type="ARBA" id="ARBA00022755"/>
    </source>
</evidence>
<evidence type="ECO:0000256" key="1">
    <source>
        <dbReference type="ARBA" id="ARBA00004672"/>
    </source>
</evidence>
<dbReference type="RefSeq" id="WP_184042210.1">
    <property type="nucleotide sequence ID" value="NZ_JACIGK010000001.1"/>
</dbReference>
<evidence type="ECO:0000256" key="3">
    <source>
        <dbReference type="ARBA" id="ARBA00022598"/>
    </source>
</evidence>
<evidence type="ECO:0000259" key="9">
    <source>
        <dbReference type="Pfam" id="PF01259"/>
    </source>
</evidence>
<comment type="caution">
    <text evidence="10">The sequence shown here is derived from an EMBL/GenBank/DDBJ whole genome shotgun (WGS) entry which is preliminary data.</text>
</comment>
<dbReference type="Gene3D" id="3.30.470.20">
    <property type="entry name" value="ATP-grasp fold, B domain"/>
    <property type="match status" value="1"/>
</dbReference>
<evidence type="ECO:0000313" key="10">
    <source>
        <dbReference type="EMBL" id="MBB4264579.1"/>
    </source>
</evidence>
<organism evidence="10 11">
    <name type="scientific">Roseospira visakhapatnamensis</name>
    <dbReference type="NCBI Taxonomy" id="390880"/>
    <lineage>
        <taxon>Bacteria</taxon>
        <taxon>Pseudomonadati</taxon>
        <taxon>Pseudomonadota</taxon>
        <taxon>Alphaproteobacteria</taxon>
        <taxon>Rhodospirillales</taxon>
        <taxon>Rhodospirillaceae</taxon>
        <taxon>Roseospira</taxon>
    </lineage>
</organism>
<keyword evidence="5 8" id="KW-0658">Purine biosynthesis</keyword>
<keyword evidence="11" id="KW-1185">Reference proteome</keyword>
<evidence type="ECO:0000256" key="7">
    <source>
        <dbReference type="ARBA" id="ARBA00048475"/>
    </source>
</evidence>
<evidence type="ECO:0000313" key="11">
    <source>
        <dbReference type="Proteomes" id="UP000554286"/>
    </source>
</evidence>
<keyword evidence="3 8" id="KW-0436">Ligase</keyword>
<dbReference type="Proteomes" id="UP000554286">
    <property type="component" value="Unassembled WGS sequence"/>
</dbReference>
<protein>
    <recommendedName>
        <fullName evidence="8">Phosphoribosylaminoimidazole-succinocarboxamide synthase</fullName>
        <ecNumber evidence="8">6.3.2.6</ecNumber>
    </recommendedName>
    <alternativeName>
        <fullName evidence="8">SAICAR synthetase</fullName>
    </alternativeName>
</protein>
<comment type="pathway">
    <text evidence="1 8">Purine metabolism; IMP biosynthesis via de novo pathway; 5-amino-1-(5-phospho-D-ribosyl)imidazole-4-carboxamide from 5-amino-1-(5-phospho-D-ribosyl)imidazole-4-carboxylate: step 1/2.</text>
</comment>
<feature type="domain" description="SAICAR synthetase/ADE2 N-terminal" evidence="9">
    <location>
        <begin position="22"/>
        <end position="248"/>
    </location>
</feature>
<comment type="catalytic activity">
    <reaction evidence="7 8">
        <text>5-amino-1-(5-phospho-D-ribosyl)imidazole-4-carboxylate + L-aspartate + ATP = (2S)-2-[5-amino-1-(5-phospho-beta-D-ribosyl)imidazole-4-carboxamido]succinate + ADP + phosphate + 2 H(+)</text>
        <dbReference type="Rhea" id="RHEA:22628"/>
        <dbReference type="ChEBI" id="CHEBI:15378"/>
        <dbReference type="ChEBI" id="CHEBI:29991"/>
        <dbReference type="ChEBI" id="CHEBI:30616"/>
        <dbReference type="ChEBI" id="CHEBI:43474"/>
        <dbReference type="ChEBI" id="CHEBI:58443"/>
        <dbReference type="ChEBI" id="CHEBI:77657"/>
        <dbReference type="ChEBI" id="CHEBI:456216"/>
        <dbReference type="EC" id="6.3.2.6"/>
    </reaction>
</comment>
<proteinExistence type="inferred from homology"/>
<name>A0A7W6R9U8_9PROT</name>
<reference evidence="10 11" key="1">
    <citation type="submission" date="2020-08" db="EMBL/GenBank/DDBJ databases">
        <title>Genome sequencing of Purple Non-Sulfur Bacteria from various extreme environments.</title>
        <authorList>
            <person name="Mayer M."/>
        </authorList>
    </citation>
    <scope>NUCLEOTIDE SEQUENCE [LARGE SCALE GENOMIC DNA]</scope>
    <source>
        <strain evidence="10 11">JA131</strain>
    </source>
</reference>
<evidence type="ECO:0000256" key="2">
    <source>
        <dbReference type="ARBA" id="ARBA00010190"/>
    </source>
</evidence>
<dbReference type="UniPathway" id="UPA00074">
    <property type="reaction ID" value="UER00131"/>
</dbReference>
<dbReference type="InterPro" id="IPR028923">
    <property type="entry name" value="SAICAR_synt/ADE2_N"/>
</dbReference>
<comment type="similarity">
    <text evidence="2 8">Belongs to the SAICAR synthetase family.</text>
</comment>
<dbReference type="PANTHER" id="PTHR43700">
    <property type="entry name" value="PHOSPHORIBOSYLAMINOIMIDAZOLE-SUCCINOCARBOXAMIDE SYNTHASE"/>
    <property type="match status" value="1"/>
</dbReference>
<dbReference type="GO" id="GO:0004639">
    <property type="term" value="F:phosphoribosylaminoimidazolesuccinocarboxamide synthase activity"/>
    <property type="evidence" value="ECO:0007669"/>
    <property type="project" value="UniProtKB-UniRule"/>
</dbReference>
<dbReference type="GO" id="GO:0006189">
    <property type="term" value="P:'de novo' IMP biosynthetic process"/>
    <property type="evidence" value="ECO:0007669"/>
    <property type="project" value="UniProtKB-UniRule"/>
</dbReference>
<dbReference type="EC" id="6.3.2.6" evidence="8"/>
<dbReference type="PANTHER" id="PTHR43700:SF1">
    <property type="entry name" value="PHOSPHORIBOSYLAMINOIMIDAZOLE-SUCCINOCARBOXAMIDE SYNTHASE"/>
    <property type="match status" value="1"/>
</dbReference>
<evidence type="ECO:0000256" key="8">
    <source>
        <dbReference type="HAMAP-Rule" id="MF_00137"/>
    </source>
</evidence>
<dbReference type="AlphaFoldDB" id="A0A7W6R9U8"/>
<evidence type="ECO:0000256" key="6">
    <source>
        <dbReference type="ARBA" id="ARBA00022840"/>
    </source>
</evidence>
<dbReference type="GO" id="GO:0005737">
    <property type="term" value="C:cytoplasm"/>
    <property type="evidence" value="ECO:0007669"/>
    <property type="project" value="TreeGrafter"/>
</dbReference>
<gene>
    <name evidence="8" type="primary">purC</name>
    <name evidence="10" type="ORF">GGD89_000185</name>
</gene>
<dbReference type="GO" id="GO:0005524">
    <property type="term" value="F:ATP binding"/>
    <property type="evidence" value="ECO:0007669"/>
    <property type="project" value="UniProtKB-KW"/>
</dbReference>
<dbReference type="HAMAP" id="MF_00137">
    <property type="entry name" value="SAICAR_synth"/>
    <property type="match status" value="1"/>
</dbReference>
<dbReference type="Gene3D" id="3.30.200.20">
    <property type="entry name" value="Phosphorylase Kinase, domain 1"/>
    <property type="match status" value="1"/>
</dbReference>
<evidence type="ECO:0000256" key="4">
    <source>
        <dbReference type="ARBA" id="ARBA00022741"/>
    </source>
</evidence>
<dbReference type="EMBL" id="JACIGK010000001">
    <property type="protein sequence ID" value="MBB4264579.1"/>
    <property type="molecule type" value="Genomic_DNA"/>
</dbReference>